<feature type="region of interest" description="Disordered" evidence="1">
    <location>
        <begin position="254"/>
        <end position="281"/>
    </location>
</feature>
<dbReference type="EMBL" id="QKWP01002523">
    <property type="protein sequence ID" value="RIB03035.1"/>
    <property type="molecule type" value="Genomic_DNA"/>
</dbReference>
<dbReference type="Proteomes" id="UP000266673">
    <property type="component" value="Unassembled WGS sequence"/>
</dbReference>
<feature type="compositionally biased region" description="Acidic residues" evidence="1">
    <location>
        <begin position="33"/>
        <end position="46"/>
    </location>
</feature>
<dbReference type="InterPro" id="IPR021109">
    <property type="entry name" value="Peptidase_aspartic_dom_sf"/>
</dbReference>
<organism evidence="2 3">
    <name type="scientific">Gigaspora rosea</name>
    <dbReference type="NCBI Taxonomy" id="44941"/>
    <lineage>
        <taxon>Eukaryota</taxon>
        <taxon>Fungi</taxon>
        <taxon>Fungi incertae sedis</taxon>
        <taxon>Mucoromycota</taxon>
        <taxon>Glomeromycotina</taxon>
        <taxon>Glomeromycetes</taxon>
        <taxon>Diversisporales</taxon>
        <taxon>Gigasporaceae</taxon>
        <taxon>Gigaspora</taxon>
    </lineage>
</organism>
<evidence type="ECO:0000313" key="3">
    <source>
        <dbReference type="Proteomes" id="UP000266673"/>
    </source>
</evidence>
<sequence length="281" mass="31614">MMLDNKKPVAKSNSTYRYFPPLIPSQSQYASPDSDDNEDEEGGYNEEENKWHAPQSEKKQVLPVDNKSHINAQSALSMKDIIPKTYDQLMNLLSPAMQRICKSNQSHKVQEETNEWFSSIQYLHSNINDLTISNSFLDPGSEFGAINNATIEALEWENDKQSDFAIKSDNSKHITESLGWITDVPISIKDKAGKTVTVSGNFARIDNGEPEPMLCIGMTWIRKVHGILDPNKNQFHIKVHGKSYIIPTFSRASVAKDPPKDKETLEVLDSDSSSEEVKKNA</sequence>
<feature type="non-terminal residue" evidence="2">
    <location>
        <position position="1"/>
    </location>
</feature>
<dbReference type="OrthoDB" id="2380315at2759"/>
<dbReference type="AlphaFoldDB" id="A0A397TYF1"/>
<keyword evidence="3" id="KW-1185">Reference proteome</keyword>
<dbReference type="Gene3D" id="2.40.70.10">
    <property type="entry name" value="Acid Proteases"/>
    <property type="match status" value="1"/>
</dbReference>
<proteinExistence type="predicted"/>
<reference evidence="2 3" key="1">
    <citation type="submission" date="2018-06" db="EMBL/GenBank/DDBJ databases">
        <title>Comparative genomics reveals the genomic features of Rhizophagus irregularis, R. cerebriforme, R. diaphanum and Gigaspora rosea, and their symbiotic lifestyle signature.</title>
        <authorList>
            <person name="Morin E."/>
            <person name="San Clemente H."/>
            <person name="Chen E.C.H."/>
            <person name="De La Providencia I."/>
            <person name="Hainaut M."/>
            <person name="Kuo A."/>
            <person name="Kohler A."/>
            <person name="Murat C."/>
            <person name="Tang N."/>
            <person name="Roy S."/>
            <person name="Loubradou J."/>
            <person name="Henrissat B."/>
            <person name="Grigoriev I.V."/>
            <person name="Corradi N."/>
            <person name="Roux C."/>
            <person name="Martin F.M."/>
        </authorList>
    </citation>
    <scope>NUCLEOTIDE SEQUENCE [LARGE SCALE GENOMIC DNA]</scope>
    <source>
        <strain evidence="2 3">DAOM 194757</strain>
    </source>
</reference>
<evidence type="ECO:0000313" key="2">
    <source>
        <dbReference type="EMBL" id="RIB03035.1"/>
    </source>
</evidence>
<name>A0A397TYF1_9GLOM</name>
<protein>
    <submittedName>
        <fullName evidence="2">Uncharacterized protein</fullName>
    </submittedName>
</protein>
<comment type="caution">
    <text evidence="2">The sequence shown here is derived from an EMBL/GenBank/DDBJ whole genome shotgun (WGS) entry which is preliminary data.</text>
</comment>
<feature type="compositionally biased region" description="Basic and acidic residues" evidence="1">
    <location>
        <begin position="47"/>
        <end position="60"/>
    </location>
</feature>
<evidence type="ECO:0000256" key="1">
    <source>
        <dbReference type="SAM" id="MobiDB-lite"/>
    </source>
</evidence>
<feature type="region of interest" description="Disordered" evidence="1">
    <location>
        <begin position="1"/>
        <end position="60"/>
    </location>
</feature>
<gene>
    <name evidence="2" type="ORF">C2G38_2123994</name>
</gene>
<accession>A0A397TYF1</accession>